<feature type="transmembrane region" description="Helical" evidence="1">
    <location>
        <begin position="73"/>
        <end position="93"/>
    </location>
</feature>
<dbReference type="EMBL" id="JPMI01000220">
    <property type="protein sequence ID" value="KFA90230.1"/>
    <property type="molecule type" value="Genomic_DNA"/>
</dbReference>
<comment type="caution">
    <text evidence="2">The sequence shown here is derived from an EMBL/GenBank/DDBJ whole genome shotgun (WGS) entry which is preliminary data.</text>
</comment>
<evidence type="ECO:0000313" key="3">
    <source>
        <dbReference type="Proteomes" id="UP000028547"/>
    </source>
</evidence>
<keyword evidence="1" id="KW-0472">Membrane</keyword>
<evidence type="ECO:0000313" key="2">
    <source>
        <dbReference type="EMBL" id="KFA90230.1"/>
    </source>
</evidence>
<keyword evidence="1" id="KW-0812">Transmembrane</keyword>
<dbReference type="AlphaFoldDB" id="A0A084SP45"/>
<name>A0A084SP45_9BACT</name>
<organism evidence="2 3">
    <name type="scientific">Archangium violaceum Cb vi76</name>
    <dbReference type="NCBI Taxonomy" id="1406225"/>
    <lineage>
        <taxon>Bacteria</taxon>
        <taxon>Pseudomonadati</taxon>
        <taxon>Myxococcota</taxon>
        <taxon>Myxococcia</taxon>
        <taxon>Myxococcales</taxon>
        <taxon>Cystobacterineae</taxon>
        <taxon>Archangiaceae</taxon>
        <taxon>Archangium</taxon>
    </lineage>
</organism>
<evidence type="ECO:0000256" key="1">
    <source>
        <dbReference type="SAM" id="Phobius"/>
    </source>
</evidence>
<feature type="transmembrane region" description="Helical" evidence="1">
    <location>
        <begin position="47"/>
        <end position="67"/>
    </location>
</feature>
<gene>
    <name evidence="2" type="ORF">Q664_30145</name>
</gene>
<proteinExistence type="predicted"/>
<protein>
    <submittedName>
        <fullName evidence="2">Uncharacterized protein</fullName>
    </submittedName>
</protein>
<accession>A0A084SP45</accession>
<keyword evidence="1" id="KW-1133">Transmembrane helix</keyword>
<sequence>MLGAVASFSEALEENPAPRRLGDVRLRYEPGRLLGESLPPSFWRRQLPGFCLVLAALCTAGAVAGVLLGGDGAVASVPLALGMVAVALVGFALQLEGQLGRRRFVLHFSSERLRLERLRWAPGATRTEWVPFDEVTSVDVVERAPGRYALVVAWRPGGKDTKKEETRREVLVEHIGAHEQEALLRVWRLLHNAFGLRGAGLAGA</sequence>
<dbReference type="Proteomes" id="UP000028547">
    <property type="component" value="Unassembled WGS sequence"/>
</dbReference>
<reference evidence="2 3" key="1">
    <citation type="submission" date="2014-07" db="EMBL/GenBank/DDBJ databases">
        <title>Draft Genome Sequence of Gephyronic Acid Producer, Cystobacter violaceus Strain Cb vi76.</title>
        <authorList>
            <person name="Stevens D.C."/>
            <person name="Young J."/>
            <person name="Carmichael R."/>
            <person name="Tan J."/>
            <person name="Taylor R.E."/>
        </authorList>
    </citation>
    <scope>NUCLEOTIDE SEQUENCE [LARGE SCALE GENOMIC DNA]</scope>
    <source>
        <strain evidence="2 3">Cb vi76</strain>
    </source>
</reference>